<dbReference type="CDD" id="cd01009">
    <property type="entry name" value="PBP2_YfhD_N"/>
    <property type="match status" value="1"/>
</dbReference>
<evidence type="ECO:0000256" key="5">
    <source>
        <dbReference type="ARBA" id="ARBA00023237"/>
    </source>
</evidence>
<comment type="catalytic activity">
    <reaction evidence="8">
        <text>Exolytic cleavage of the (1-&gt;4)-beta-glycosidic linkage between N-acetylmuramic acid (MurNAc) and N-acetylglucosamine (GlcNAc) residues in peptidoglycan, from either the reducing or the non-reducing ends of the peptidoglycan chains, with concomitant formation of a 1,6-anhydrobond in the MurNAc residue.</text>
        <dbReference type="EC" id="4.2.2.n1"/>
    </reaction>
</comment>
<proteinExistence type="inferred from homology"/>
<reference evidence="10 11" key="1">
    <citation type="submission" date="2017-01" db="EMBL/GenBank/DDBJ databases">
        <authorList>
            <person name="Mah S.A."/>
            <person name="Swanson W.J."/>
            <person name="Moy G.W."/>
            <person name="Vacquier V.D."/>
        </authorList>
    </citation>
    <scope>NUCLEOTIDE SEQUENCE [LARGE SCALE GENOMIC DNA]</scope>
    <source>
        <strain evidence="10 11">ATCC 29606</strain>
    </source>
</reference>
<keyword evidence="6 8" id="KW-0456">Lyase</keyword>
<keyword evidence="7 8" id="KW-0961">Cell wall biogenesis/degradation</keyword>
<dbReference type="GO" id="GO:0071555">
    <property type="term" value="P:cell wall organization"/>
    <property type="evidence" value="ECO:0007669"/>
    <property type="project" value="UniProtKB-KW"/>
</dbReference>
<evidence type="ECO:0000313" key="10">
    <source>
        <dbReference type="EMBL" id="SIQ54259.1"/>
    </source>
</evidence>
<evidence type="ECO:0000256" key="2">
    <source>
        <dbReference type="ARBA" id="ARBA00010333"/>
    </source>
</evidence>
<dbReference type="Gene3D" id="3.40.190.10">
    <property type="entry name" value="Periplasmic binding protein-like II"/>
    <property type="match status" value="2"/>
</dbReference>
<dbReference type="InterPro" id="IPR000189">
    <property type="entry name" value="Transglyc_AS"/>
</dbReference>
<dbReference type="SUPFAM" id="SSF53955">
    <property type="entry name" value="Lysozyme-like"/>
    <property type="match status" value="1"/>
</dbReference>
<dbReference type="InterPro" id="IPR001638">
    <property type="entry name" value="Solute-binding_3/MltF_N"/>
</dbReference>
<protein>
    <recommendedName>
        <fullName evidence="8">Membrane-bound lytic murein transglycosylase F</fullName>
        <ecNumber evidence="8">4.2.2.n1</ecNumber>
    </recommendedName>
    <alternativeName>
        <fullName evidence="8">Murein lyase F</fullName>
    </alternativeName>
</protein>
<comment type="similarity">
    <text evidence="8">In the N-terminal section; belongs to the bacterial solute-binding protein 3 family.</text>
</comment>
<keyword evidence="5 8" id="KW-0998">Cell outer membrane</keyword>
<dbReference type="Gene3D" id="1.10.530.10">
    <property type="match status" value="1"/>
</dbReference>
<feature type="active site" evidence="8">
    <location>
        <position position="326"/>
    </location>
</feature>
<comment type="function">
    <text evidence="8">Murein-degrading enzyme that degrades murein glycan strands and insoluble, high-molecular weight murein sacculi, with the concomitant formation of a 1,6-anhydromuramoyl product. Lytic transglycosylases (LTs) play an integral role in the metabolism of the peptidoglycan (PG) sacculus. Their lytic action creates space within the PG sacculus to allow for its expansion as well as for the insertion of various structures such as secretion systems and flagella.</text>
</comment>
<comment type="caution">
    <text evidence="8">Lacks conserved residue(s) required for the propagation of feature annotation.</text>
</comment>
<evidence type="ECO:0000256" key="4">
    <source>
        <dbReference type="ARBA" id="ARBA00023136"/>
    </source>
</evidence>
<dbReference type="CDD" id="cd13403">
    <property type="entry name" value="MLTF-like"/>
    <property type="match status" value="1"/>
</dbReference>
<dbReference type="GO" id="GO:0009253">
    <property type="term" value="P:peptidoglycan catabolic process"/>
    <property type="evidence" value="ECO:0007669"/>
    <property type="project" value="TreeGrafter"/>
</dbReference>
<keyword evidence="4 8" id="KW-0472">Membrane</keyword>
<comment type="domain">
    <text evidence="8">The N-terminal domain does not have lytic activity and probably modulates enzymatic activity. The C-terminal domain is the catalytic active domain.</text>
</comment>
<evidence type="ECO:0000313" key="11">
    <source>
        <dbReference type="Proteomes" id="UP000186079"/>
    </source>
</evidence>
<gene>
    <name evidence="8" type="primary">mltF</name>
    <name evidence="10" type="ORF">SAMN05421672_107132</name>
</gene>
<comment type="similarity">
    <text evidence="1">Belongs to the transglycosylase Slt family.</text>
</comment>
<comment type="subcellular location">
    <subcellularLocation>
        <location evidence="8">Cell outer membrane</location>
        <topology evidence="8">Peripheral membrane protein</topology>
    </subcellularLocation>
    <text evidence="8">Attached to the inner leaflet of the outer membrane.</text>
</comment>
<sequence>MPIPGIAYNAPMFLRTAYLRRAGRLLATSVFLLLVGCSEANQPSTLERVKEEGVLHVITRNSPSTYFQDRNGETGFEYELLKRFADELGVELQVEVADNLADLFTRLNESDGPVLAAPGLTISKARAAEVLLSRPYLQVVPQVIYRQGRERPRRTRELAGRQILVLRDSRHAELLAEMKSLLPTLNYEESDAVEVADLLRMVDEGETDLTVVDSNELAMNQVYLSQIRVGFDLGEPLGLHWAVAGGEDRSLLELIDPFLAKAEESGLVERLYERYYGHLDVLGFVGANTFAKHLQQRLPRYEDYFHKAAAEYKVDWRLLAAIGYQESHWRPNAVSKTGVRGLMMLTQNTAKAMGVANRLDPRQSIDGGAKYFAKVYHGLPESIVEPDRTWFALAAYNVGGGHLEDARRLTQAEGLNPNKWLDVKKILPRLAQTKWYTKTRYGYARGGEPVHYVANVRRYYDILIWSTQPQLEDTQIAESGLHIPGINRAEAPPEPPL</sequence>
<evidence type="ECO:0000256" key="7">
    <source>
        <dbReference type="ARBA" id="ARBA00023316"/>
    </source>
</evidence>
<dbReference type="GO" id="GO:0008933">
    <property type="term" value="F:peptidoglycan lytic transglycosylase activity"/>
    <property type="evidence" value="ECO:0007669"/>
    <property type="project" value="UniProtKB-UniRule"/>
</dbReference>
<dbReference type="PANTHER" id="PTHR35936">
    <property type="entry name" value="MEMBRANE-BOUND LYTIC MUREIN TRANSGLYCOSYLASE F"/>
    <property type="match status" value="1"/>
</dbReference>
<feature type="domain" description="Solute-binding protein family 3/N-terminal" evidence="9">
    <location>
        <begin position="54"/>
        <end position="279"/>
    </location>
</feature>
<comment type="similarity">
    <text evidence="8">In the C-terminal section; belongs to the transglycosylase Slt family.</text>
</comment>
<dbReference type="HAMAP" id="MF_02016">
    <property type="entry name" value="MltF"/>
    <property type="match status" value="1"/>
</dbReference>
<dbReference type="GO" id="GO:0016998">
    <property type="term" value="P:cell wall macromolecule catabolic process"/>
    <property type="evidence" value="ECO:0007669"/>
    <property type="project" value="UniProtKB-UniRule"/>
</dbReference>
<dbReference type="EMBL" id="FTMC01000007">
    <property type="protein sequence ID" value="SIQ54259.1"/>
    <property type="molecule type" value="Genomic_DNA"/>
</dbReference>
<dbReference type="SUPFAM" id="SSF53850">
    <property type="entry name" value="Periplasmic binding protein-like II"/>
    <property type="match status" value="1"/>
</dbReference>
<dbReference type="SMART" id="SM00062">
    <property type="entry name" value="PBPb"/>
    <property type="match status" value="1"/>
</dbReference>
<organism evidence="10 11">
    <name type="scientific">Pseudomonas flexibilis</name>
    <dbReference type="NCBI Taxonomy" id="706570"/>
    <lineage>
        <taxon>Bacteria</taxon>
        <taxon>Pseudomonadati</taxon>
        <taxon>Pseudomonadota</taxon>
        <taxon>Gammaproteobacteria</taxon>
        <taxon>Pseudomonadales</taxon>
        <taxon>Pseudomonadaceae</taxon>
        <taxon>Pseudomonas</taxon>
    </lineage>
</organism>
<dbReference type="NCBIfam" id="NF008112">
    <property type="entry name" value="PRK10859.1"/>
    <property type="match status" value="1"/>
</dbReference>
<evidence type="ECO:0000259" key="9">
    <source>
        <dbReference type="SMART" id="SM00062"/>
    </source>
</evidence>
<dbReference type="EC" id="4.2.2.n1" evidence="8"/>
<dbReference type="AlphaFoldDB" id="A0A1N6TLL8"/>
<name>A0A1N6TLL8_9PSED</name>
<dbReference type="InterPro" id="IPR023346">
    <property type="entry name" value="Lysozyme-like_dom_sf"/>
</dbReference>
<dbReference type="InterPro" id="IPR023703">
    <property type="entry name" value="MltF"/>
</dbReference>
<evidence type="ECO:0000256" key="1">
    <source>
        <dbReference type="ARBA" id="ARBA00007734"/>
    </source>
</evidence>
<dbReference type="Pfam" id="PF01464">
    <property type="entry name" value="SLT"/>
    <property type="match status" value="1"/>
</dbReference>
<feature type="region of interest" description="LT domain" evidence="8">
    <location>
        <begin position="280"/>
        <end position="497"/>
    </location>
</feature>
<dbReference type="PROSITE" id="PS00922">
    <property type="entry name" value="TRANSGLYCOSYLASE"/>
    <property type="match status" value="1"/>
</dbReference>
<dbReference type="GO" id="GO:0009279">
    <property type="term" value="C:cell outer membrane"/>
    <property type="evidence" value="ECO:0007669"/>
    <property type="project" value="UniProtKB-SubCell"/>
</dbReference>
<keyword evidence="3 8" id="KW-0732">Signal</keyword>
<dbReference type="InterPro" id="IPR008258">
    <property type="entry name" value="Transglycosylase_SLT_dom_1"/>
</dbReference>
<accession>A0A1N6TLL8</accession>
<comment type="similarity">
    <text evidence="2">Belongs to the bacterial solute-binding protein 3 family.</text>
</comment>
<dbReference type="PANTHER" id="PTHR35936:SF32">
    <property type="entry name" value="MEMBRANE-BOUND LYTIC MUREIN TRANSGLYCOSYLASE F"/>
    <property type="match status" value="1"/>
</dbReference>
<evidence type="ECO:0000256" key="8">
    <source>
        <dbReference type="HAMAP-Rule" id="MF_02016"/>
    </source>
</evidence>
<evidence type="ECO:0000256" key="3">
    <source>
        <dbReference type="ARBA" id="ARBA00022729"/>
    </source>
</evidence>
<evidence type="ECO:0000256" key="6">
    <source>
        <dbReference type="ARBA" id="ARBA00023239"/>
    </source>
</evidence>
<dbReference type="Proteomes" id="UP000186079">
    <property type="component" value="Unassembled WGS sequence"/>
</dbReference>
<dbReference type="Pfam" id="PF00497">
    <property type="entry name" value="SBP_bac_3"/>
    <property type="match status" value="1"/>
</dbReference>